<dbReference type="Proteomes" id="UP001501759">
    <property type="component" value="Unassembled WGS sequence"/>
</dbReference>
<protein>
    <submittedName>
        <fullName evidence="7">TetR/AcrR family transcriptional regulator</fullName>
    </submittedName>
</protein>
<evidence type="ECO:0000256" key="3">
    <source>
        <dbReference type="ARBA" id="ARBA00023163"/>
    </source>
</evidence>
<gene>
    <name evidence="7" type="ORF">GCM10023335_86330</name>
</gene>
<name>A0ABP9JQZ2_9ACTN</name>
<dbReference type="PANTHER" id="PTHR30055:SF243">
    <property type="entry name" value="HTH-TYPE TRANSCRIPTIONAL REGULATOR RV1816"/>
    <property type="match status" value="1"/>
</dbReference>
<evidence type="ECO:0000259" key="6">
    <source>
        <dbReference type="PROSITE" id="PS50977"/>
    </source>
</evidence>
<organism evidence="7 8">
    <name type="scientific">Streptomyces siamensis</name>
    <dbReference type="NCBI Taxonomy" id="1274986"/>
    <lineage>
        <taxon>Bacteria</taxon>
        <taxon>Bacillati</taxon>
        <taxon>Actinomycetota</taxon>
        <taxon>Actinomycetes</taxon>
        <taxon>Kitasatosporales</taxon>
        <taxon>Streptomycetaceae</taxon>
        <taxon>Streptomyces</taxon>
    </lineage>
</organism>
<keyword evidence="8" id="KW-1185">Reference proteome</keyword>
<dbReference type="EMBL" id="BAABKB010000047">
    <property type="protein sequence ID" value="GAA5037794.1"/>
    <property type="molecule type" value="Genomic_DNA"/>
</dbReference>
<evidence type="ECO:0000256" key="5">
    <source>
        <dbReference type="SAM" id="MobiDB-lite"/>
    </source>
</evidence>
<dbReference type="Gene3D" id="1.10.357.10">
    <property type="entry name" value="Tetracycline Repressor, domain 2"/>
    <property type="match status" value="1"/>
</dbReference>
<dbReference type="SUPFAM" id="SSF48498">
    <property type="entry name" value="Tetracyclin repressor-like, C-terminal domain"/>
    <property type="match status" value="1"/>
</dbReference>
<evidence type="ECO:0000313" key="8">
    <source>
        <dbReference type="Proteomes" id="UP001501759"/>
    </source>
</evidence>
<dbReference type="PROSITE" id="PS50977">
    <property type="entry name" value="HTH_TETR_2"/>
    <property type="match status" value="1"/>
</dbReference>
<dbReference type="InterPro" id="IPR025996">
    <property type="entry name" value="MT1864/Rv1816-like_C"/>
</dbReference>
<evidence type="ECO:0000256" key="1">
    <source>
        <dbReference type="ARBA" id="ARBA00023015"/>
    </source>
</evidence>
<dbReference type="Pfam" id="PF13305">
    <property type="entry name" value="TetR_C_33"/>
    <property type="match status" value="1"/>
</dbReference>
<evidence type="ECO:0000313" key="7">
    <source>
        <dbReference type="EMBL" id="GAA5037794.1"/>
    </source>
</evidence>
<reference evidence="8" key="1">
    <citation type="journal article" date="2019" name="Int. J. Syst. Evol. Microbiol.">
        <title>The Global Catalogue of Microorganisms (GCM) 10K type strain sequencing project: providing services to taxonomists for standard genome sequencing and annotation.</title>
        <authorList>
            <consortium name="The Broad Institute Genomics Platform"/>
            <consortium name="The Broad Institute Genome Sequencing Center for Infectious Disease"/>
            <person name="Wu L."/>
            <person name="Ma J."/>
        </authorList>
    </citation>
    <scope>NUCLEOTIDE SEQUENCE [LARGE SCALE GENOMIC DNA]</scope>
    <source>
        <strain evidence="8">JCM 18409</strain>
    </source>
</reference>
<comment type="caution">
    <text evidence="7">The sequence shown here is derived from an EMBL/GenBank/DDBJ whole genome shotgun (WGS) entry which is preliminary data.</text>
</comment>
<feature type="compositionally biased region" description="Low complexity" evidence="5">
    <location>
        <begin position="97"/>
        <end position="115"/>
    </location>
</feature>
<dbReference type="InterPro" id="IPR036271">
    <property type="entry name" value="Tet_transcr_reg_TetR-rel_C_sf"/>
</dbReference>
<dbReference type="Pfam" id="PF00440">
    <property type="entry name" value="TetR_N"/>
    <property type="match status" value="1"/>
</dbReference>
<dbReference type="SUPFAM" id="SSF46689">
    <property type="entry name" value="Homeodomain-like"/>
    <property type="match status" value="1"/>
</dbReference>
<dbReference type="PANTHER" id="PTHR30055">
    <property type="entry name" value="HTH-TYPE TRANSCRIPTIONAL REGULATOR RUTR"/>
    <property type="match status" value="1"/>
</dbReference>
<feature type="DNA-binding region" description="H-T-H motif" evidence="4">
    <location>
        <begin position="40"/>
        <end position="59"/>
    </location>
</feature>
<accession>A0ABP9JQZ2</accession>
<feature type="region of interest" description="Disordered" evidence="5">
    <location>
        <begin position="85"/>
        <end position="118"/>
    </location>
</feature>
<dbReference type="RefSeq" id="WP_345658436.1">
    <property type="nucleotide sequence ID" value="NZ_BAABKB010000047.1"/>
</dbReference>
<evidence type="ECO:0000256" key="4">
    <source>
        <dbReference type="PROSITE-ProRule" id="PRU00335"/>
    </source>
</evidence>
<feature type="domain" description="HTH tetR-type" evidence="6">
    <location>
        <begin position="17"/>
        <end position="77"/>
    </location>
</feature>
<dbReference type="InterPro" id="IPR050109">
    <property type="entry name" value="HTH-type_TetR-like_transc_reg"/>
</dbReference>
<proteinExistence type="predicted"/>
<dbReference type="InterPro" id="IPR001647">
    <property type="entry name" value="HTH_TetR"/>
</dbReference>
<dbReference type="InterPro" id="IPR009057">
    <property type="entry name" value="Homeodomain-like_sf"/>
</dbReference>
<keyword evidence="1" id="KW-0805">Transcription regulation</keyword>
<sequence>MTTGGRTGTGPRDRFRAQVRQEVKTAALGQLAEGGPEALSLNAVAKQLGMTGPALYRYFANRDSLLTELVVDAYGDLAVALSRAAGREAKDPDSGPDDTPTTDAGRTTDAGASGAEPSDAVARLTAIARAYRAWALAEPHRYRLLFRAPLQGYDAQSTSLVEASQPAMNVVLDAVSDLAQPDSPTPEGPAAKFGQWMERHGIEDVPEAIAARATILWARLHGLVSLEIEGNFASMGIDPAALYDAEVKDFTSTRTYAPRTGE</sequence>
<keyword evidence="3" id="KW-0804">Transcription</keyword>
<evidence type="ECO:0000256" key="2">
    <source>
        <dbReference type="ARBA" id="ARBA00023125"/>
    </source>
</evidence>
<keyword evidence="2 4" id="KW-0238">DNA-binding</keyword>